<proteinExistence type="predicted"/>
<evidence type="ECO:0000313" key="2">
    <source>
        <dbReference type="Proteomes" id="UP000079169"/>
    </source>
</evidence>
<name>A0A3Q0JIL8_DIACI</name>
<dbReference type="Proteomes" id="UP000079169">
    <property type="component" value="Unplaced"/>
</dbReference>
<organism evidence="2 3">
    <name type="scientific">Diaphorina citri</name>
    <name type="common">Asian citrus psyllid</name>
    <dbReference type="NCBI Taxonomy" id="121845"/>
    <lineage>
        <taxon>Eukaryota</taxon>
        <taxon>Metazoa</taxon>
        <taxon>Ecdysozoa</taxon>
        <taxon>Arthropoda</taxon>
        <taxon>Hexapoda</taxon>
        <taxon>Insecta</taxon>
        <taxon>Pterygota</taxon>
        <taxon>Neoptera</taxon>
        <taxon>Paraneoptera</taxon>
        <taxon>Hemiptera</taxon>
        <taxon>Sternorrhyncha</taxon>
        <taxon>Psylloidea</taxon>
        <taxon>Psyllidae</taxon>
        <taxon>Diaphorininae</taxon>
        <taxon>Diaphorina</taxon>
    </lineage>
</organism>
<feature type="compositionally biased region" description="Low complexity" evidence="1">
    <location>
        <begin position="89"/>
        <end position="99"/>
    </location>
</feature>
<dbReference type="STRING" id="121845.A0A3Q0JIL8"/>
<dbReference type="PaxDb" id="121845-A0A3Q0JIL8"/>
<dbReference type="RefSeq" id="XP_026686590.1">
    <property type="nucleotide sequence ID" value="XM_026830789.1"/>
</dbReference>
<evidence type="ECO:0000313" key="3">
    <source>
        <dbReference type="RefSeq" id="XP_026686590.1"/>
    </source>
</evidence>
<sequence>MLAREFEHSLDIKSAIKGQYVVKPQDLERVKALMYRNTHPLPSSSKAQDNVSSLPRIFHPEHLQGQTLSGQSSTYPLTSSTHNINTRAGLGLRLGLSPRPSKERRRSAGDETGLLQQSLNMFVRTRTDSGKPLSDMEILEQVTVLNLDTGERVPLSIAEDKLPQCINPLSLHIMRLTSEYVSNPTLEKEKESDEESVDSKMFVSIPDDTEDYQDTNSGRVRRKTAQLKRFLGSTVKKTMDKAKNIAHRHKEDVMDIVDEVNPQGEGIKLKASNSHKGPFDFESLQHVQVRWESKVPFNRL</sequence>
<protein>
    <submittedName>
        <fullName evidence="3">WD repeat-containing protein 44-like</fullName>
    </submittedName>
</protein>
<keyword evidence="2" id="KW-1185">Reference proteome</keyword>
<gene>
    <name evidence="3" type="primary">LOC103519214</name>
</gene>
<accession>A0A3Q0JIL8</accession>
<evidence type="ECO:0000256" key="1">
    <source>
        <dbReference type="SAM" id="MobiDB-lite"/>
    </source>
</evidence>
<feature type="region of interest" description="Disordered" evidence="1">
    <location>
        <begin position="88"/>
        <end position="114"/>
    </location>
</feature>
<dbReference type="KEGG" id="dci:103519214"/>
<dbReference type="AlphaFoldDB" id="A0A3Q0JIL8"/>
<dbReference type="GeneID" id="103519214"/>
<reference evidence="3" key="1">
    <citation type="submission" date="2025-08" db="UniProtKB">
        <authorList>
            <consortium name="RefSeq"/>
        </authorList>
    </citation>
    <scope>IDENTIFICATION</scope>
</reference>